<reference evidence="3" key="1">
    <citation type="submission" date="2021-04" db="EMBL/GenBank/DDBJ databases">
        <authorList>
            <consortium name="Molecular Ecology Group"/>
        </authorList>
    </citation>
    <scope>NUCLEOTIDE SEQUENCE</scope>
</reference>
<comment type="caution">
    <text evidence="3">The sequence shown here is derived from an EMBL/GenBank/DDBJ whole genome shotgun (WGS) entry which is preliminary data.</text>
</comment>
<feature type="transmembrane region" description="Helical" evidence="2">
    <location>
        <begin position="185"/>
        <end position="212"/>
    </location>
</feature>
<dbReference type="OrthoDB" id="6103257at2759"/>
<name>A0A8S3ZV28_9EUPU</name>
<evidence type="ECO:0000256" key="2">
    <source>
        <dbReference type="SAM" id="Phobius"/>
    </source>
</evidence>
<dbReference type="AlphaFoldDB" id="A0A8S3ZV28"/>
<feature type="compositionally biased region" description="Basic and acidic residues" evidence="1">
    <location>
        <begin position="376"/>
        <end position="388"/>
    </location>
</feature>
<sequence length="396" mass="44515">MAHSHVPESGNPHTHEHSNNCEEELSAKYAEYVEAHLEQLRAQCQKISICVDDLLADENIIAIINGYDLSIKKTCSLVYKSTSQTFSNFSKECTSKDRESIHAEFEDHLTYQIENDKPVWKNVTKCLEKNYGISETPTYVDQICGLAYNKTQICNASTHKTIRDFFNDQIHHLKCTCKALQTSQLSMPLLVGSAAGVILLLFLLFVIGFFCYRHKKSRKRQKQAPNVIYLQAPNADNNPVYQEIMDDKPHQGYKQPSSLNPPSLPVRYTTPVVNPPVTQFGVHEDAHGYLEPVAASSRFRPTLPLPGQSNTGYEVPPDYTQDDDDGVKKAIIDGSCLEPVDDEDKGYDTLGRNKTGVEASKAEMVPLGPVPAKRTKKDDRQTESHYFELETNGNNF</sequence>
<keyword evidence="2" id="KW-1133">Transmembrane helix</keyword>
<evidence type="ECO:0000256" key="1">
    <source>
        <dbReference type="SAM" id="MobiDB-lite"/>
    </source>
</evidence>
<evidence type="ECO:0000313" key="4">
    <source>
        <dbReference type="Proteomes" id="UP000678393"/>
    </source>
</evidence>
<keyword evidence="4" id="KW-1185">Reference proteome</keyword>
<protein>
    <submittedName>
        <fullName evidence="3">Uncharacterized protein</fullName>
    </submittedName>
</protein>
<keyword evidence="2" id="KW-0472">Membrane</keyword>
<dbReference type="Proteomes" id="UP000678393">
    <property type="component" value="Unassembled WGS sequence"/>
</dbReference>
<feature type="region of interest" description="Disordered" evidence="1">
    <location>
        <begin position="1"/>
        <end position="21"/>
    </location>
</feature>
<organism evidence="3 4">
    <name type="scientific">Candidula unifasciata</name>
    <dbReference type="NCBI Taxonomy" id="100452"/>
    <lineage>
        <taxon>Eukaryota</taxon>
        <taxon>Metazoa</taxon>
        <taxon>Spiralia</taxon>
        <taxon>Lophotrochozoa</taxon>
        <taxon>Mollusca</taxon>
        <taxon>Gastropoda</taxon>
        <taxon>Heterobranchia</taxon>
        <taxon>Euthyneura</taxon>
        <taxon>Panpulmonata</taxon>
        <taxon>Eupulmonata</taxon>
        <taxon>Stylommatophora</taxon>
        <taxon>Helicina</taxon>
        <taxon>Helicoidea</taxon>
        <taxon>Geomitridae</taxon>
        <taxon>Candidula</taxon>
    </lineage>
</organism>
<feature type="region of interest" description="Disordered" evidence="1">
    <location>
        <begin position="337"/>
        <end position="396"/>
    </location>
</feature>
<gene>
    <name evidence="3" type="ORF">CUNI_LOCUS16953</name>
</gene>
<keyword evidence="2" id="KW-0812">Transmembrane</keyword>
<accession>A0A8S3ZV28</accession>
<proteinExistence type="predicted"/>
<evidence type="ECO:0000313" key="3">
    <source>
        <dbReference type="EMBL" id="CAG5131395.1"/>
    </source>
</evidence>
<dbReference type="EMBL" id="CAJHNH020004613">
    <property type="protein sequence ID" value="CAG5131395.1"/>
    <property type="molecule type" value="Genomic_DNA"/>
</dbReference>